<dbReference type="InterPro" id="IPR009075">
    <property type="entry name" value="AcylCo_DH/oxidase_C"/>
</dbReference>
<organism evidence="10 11">
    <name type="scientific">Halomarina halobia</name>
    <dbReference type="NCBI Taxonomy" id="3033386"/>
    <lineage>
        <taxon>Archaea</taxon>
        <taxon>Methanobacteriati</taxon>
        <taxon>Methanobacteriota</taxon>
        <taxon>Stenosarchaea group</taxon>
        <taxon>Halobacteria</taxon>
        <taxon>Halobacteriales</taxon>
        <taxon>Natronomonadaceae</taxon>
        <taxon>Halomarina</taxon>
    </lineage>
</organism>
<dbReference type="SUPFAM" id="SSF56645">
    <property type="entry name" value="Acyl-CoA dehydrogenase NM domain-like"/>
    <property type="match status" value="1"/>
</dbReference>
<dbReference type="PANTHER" id="PTHR43884">
    <property type="entry name" value="ACYL-COA DEHYDROGENASE"/>
    <property type="match status" value="1"/>
</dbReference>
<evidence type="ECO:0000313" key="11">
    <source>
        <dbReference type="Proteomes" id="UP001596547"/>
    </source>
</evidence>
<gene>
    <name evidence="10" type="ORF">ACFQPE_04600</name>
</gene>
<dbReference type="Proteomes" id="UP001596547">
    <property type="component" value="Unassembled WGS sequence"/>
</dbReference>
<accession>A0ABD6A7B4</accession>
<dbReference type="RefSeq" id="WP_276305474.1">
    <property type="nucleotide sequence ID" value="NZ_CP119992.1"/>
</dbReference>
<dbReference type="GO" id="GO:0016627">
    <property type="term" value="F:oxidoreductase activity, acting on the CH-CH group of donors"/>
    <property type="evidence" value="ECO:0007669"/>
    <property type="project" value="UniProtKB-ARBA"/>
</dbReference>
<evidence type="ECO:0000256" key="1">
    <source>
        <dbReference type="ARBA" id="ARBA00001974"/>
    </source>
</evidence>
<dbReference type="Pfam" id="PF02770">
    <property type="entry name" value="Acyl-CoA_dh_M"/>
    <property type="match status" value="1"/>
</dbReference>
<keyword evidence="3 6" id="KW-0285">Flavoprotein</keyword>
<dbReference type="Pfam" id="PF00441">
    <property type="entry name" value="Acyl-CoA_dh_1"/>
    <property type="match status" value="1"/>
</dbReference>
<evidence type="ECO:0000259" key="7">
    <source>
        <dbReference type="Pfam" id="PF00441"/>
    </source>
</evidence>
<dbReference type="EMBL" id="JBHTBF010000001">
    <property type="protein sequence ID" value="MFC7316076.1"/>
    <property type="molecule type" value="Genomic_DNA"/>
</dbReference>
<protein>
    <submittedName>
        <fullName evidence="10">Acyl-CoA dehydrogenase family protein</fullName>
        <ecNumber evidence="10">1.-.-.-</ecNumber>
    </submittedName>
</protein>
<dbReference type="InterPro" id="IPR006091">
    <property type="entry name" value="Acyl-CoA_Oxase/DH_mid-dom"/>
</dbReference>
<dbReference type="GO" id="GO:0050660">
    <property type="term" value="F:flavin adenine dinucleotide binding"/>
    <property type="evidence" value="ECO:0007669"/>
    <property type="project" value="UniProtKB-ARBA"/>
</dbReference>
<dbReference type="InterPro" id="IPR037069">
    <property type="entry name" value="AcylCoA_DH/ox_N_sf"/>
</dbReference>
<dbReference type="Gene3D" id="1.20.140.10">
    <property type="entry name" value="Butyryl-CoA Dehydrogenase, subunit A, domain 3"/>
    <property type="match status" value="1"/>
</dbReference>
<evidence type="ECO:0000256" key="3">
    <source>
        <dbReference type="ARBA" id="ARBA00022630"/>
    </source>
</evidence>
<comment type="similarity">
    <text evidence="2 6">Belongs to the acyl-CoA dehydrogenase family.</text>
</comment>
<evidence type="ECO:0000259" key="8">
    <source>
        <dbReference type="Pfam" id="PF02770"/>
    </source>
</evidence>
<dbReference type="PIRSF" id="PIRSF016578">
    <property type="entry name" value="HsaA"/>
    <property type="match status" value="1"/>
</dbReference>
<dbReference type="AlphaFoldDB" id="A0ABD6A7B4"/>
<feature type="domain" description="Acyl-CoA dehydrogenase/oxidase N-terminal" evidence="9">
    <location>
        <begin position="6"/>
        <end position="117"/>
    </location>
</feature>
<dbReference type="Pfam" id="PF02771">
    <property type="entry name" value="Acyl-CoA_dh_N"/>
    <property type="match status" value="1"/>
</dbReference>
<dbReference type="InterPro" id="IPR013786">
    <property type="entry name" value="AcylCoA_DH/ox_N"/>
</dbReference>
<sequence length="379" mass="41226">MAFQLTSEQEAIRDAVREFGENEIAPVAREHDEQKKYPEEIRRKAAEYDLVAPNVPEEYGGAGMDLLSTIVVTEELWRADPGIGSAVGSAGFGTSMIVRFGDEWMKEEWLPPITAGEAVSCSCISEPAHGSNVAGIETTAERDGDEWVIDGNKMWITNGTVADVGVVMAKTDPGEGHKGISAILVPTDTDGFEPTKIDNKLGIRASDLAEIVLDDVRVPEENLIGEENRGFYQLMNFFAGGRASVASQAVGAAQGALDAAIDYANEREQFGQKIAEFQALRHKLADMATKVEAARSLTYRAAGYAEEGDRELGMKYASMAKLFASENAVEVADDALQVFGGSGYVTDYPAERYYRDARITKIYEGTSEIQKNIIADRIL</sequence>
<dbReference type="Gene3D" id="2.40.110.10">
    <property type="entry name" value="Butyryl-CoA Dehydrogenase, subunit A, domain 2"/>
    <property type="match status" value="1"/>
</dbReference>
<proteinExistence type="inferred from homology"/>
<feature type="domain" description="Acyl-CoA dehydrogenase/oxidase C-terminal" evidence="7">
    <location>
        <begin position="228"/>
        <end position="379"/>
    </location>
</feature>
<dbReference type="EC" id="1.-.-.-" evidence="10"/>
<dbReference type="InterPro" id="IPR009100">
    <property type="entry name" value="AcylCoA_DH/oxidase_NM_dom_sf"/>
</dbReference>
<reference evidence="10 11" key="1">
    <citation type="journal article" date="2019" name="Int. J. Syst. Evol. Microbiol.">
        <title>The Global Catalogue of Microorganisms (GCM) 10K type strain sequencing project: providing services to taxonomists for standard genome sequencing and annotation.</title>
        <authorList>
            <consortium name="The Broad Institute Genomics Platform"/>
            <consortium name="The Broad Institute Genome Sequencing Center for Infectious Disease"/>
            <person name="Wu L."/>
            <person name="Ma J."/>
        </authorList>
    </citation>
    <scope>NUCLEOTIDE SEQUENCE [LARGE SCALE GENOMIC DNA]</scope>
    <source>
        <strain evidence="10 11">PSR21</strain>
    </source>
</reference>
<evidence type="ECO:0000313" key="10">
    <source>
        <dbReference type="EMBL" id="MFC7316076.1"/>
    </source>
</evidence>
<evidence type="ECO:0000256" key="5">
    <source>
        <dbReference type="ARBA" id="ARBA00023002"/>
    </source>
</evidence>
<dbReference type="PANTHER" id="PTHR43884:SF12">
    <property type="entry name" value="ISOVALERYL-COA DEHYDROGENASE, MITOCHONDRIAL-RELATED"/>
    <property type="match status" value="1"/>
</dbReference>
<comment type="cofactor">
    <cofactor evidence="1 6">
        <name>FAD</name>
        <dbReference type="ChEBI" id="CHEBI:57692"/>
    </cofactor>
</comment>
<name>A0ABD6A7B4_9EURY</name>
<dbReference type="FunFam" id="2.40.110.10:FF:000009">
    <property type="entry name" value="Acyl-CoA dehydrogenase"/>
    <property type="match status" value="1"/>
</dbReference>
<dbReference type="SUPFAM" id="SSF47203">
    <property type="entry name" value="Acyl-CoA dehydrogenase C-terminal domain-like"/>
    <property type="match status" value="1"/>
</dbReference>
<dbReference type="InterPro" id="IPR036250">
    <property type="entry name" value="AcylCo_DH-like_C"/>
</dbReference>
<dbReference type="InterPro" id="IPR046373">
    <property type="entry name" value="Acyl-CoA_Oxase/DH_mid-dom_sf"/>
</dbReference>
<dbReference type="FunFam" id="1.10.540.10:FF:000002">
    <property type="entry name" value="Acyl-CoA dehydrogenase FadE19"/>
    <property type="match status" value="1"/>
</dbReference>
<keyword evidence="5 6" id="KW-0560">Oxidoreductase</keyword>
<evidence type="ECO:0000256" key="4">
    <source>
        <dbReference type="ARBA" id="ARBA00022827"/>
    </source>
</evidence>
<dbReference type="PROSITE" id="PS00073">
    <property type="entry name" value="ACYL_COA_DH_2"/>
    <property type="match status" value="1"/>
</dbReference>
<evidence type="ECO:0000256" key="2">
    <source>
        <dbReference type="ARBA" id="ARBA00009347"/>
    </source>
</evidence>
<feature type="domain" description="Acyl-CoA oxidase/dehydrogenase middle" evidence="8">
    <location>
        <begin position="121"/>
        <end position="216"/>
    </location>
</feature>
<dbReference type="InterPro" id="IPR006089">
    <property type="entry name" value="Acyl-CoA_DH_CS"/>
</dbReference>
<evidence type="ECO:0000256" key="6">
    <source>
        <dbReference type="RuleBase" id="RU362125"/>
    </source>
</evidence>
<comment type="caution">
    <text evidence="10">The sequence shown here is derived from an EMBL/GenBank/DDBJ whole genome shotgun (WGS) entry which is preliminary data.</text>
</comment>
<keyword evidence="11" id="KW-1185">Reference proteome</keyword>
<evidence type="ECO:0000259" key="9">
    <source>
        <dbReference type="Pfam" id="PF02771"/>
    </source>
</evidence>
<dbReference type="GeneID" id="79315055"/>
<dbReference type="Gene3D" id="1.10.540.10">
    <property type="entry name" value="Acyl-CoA dehydrogenase/oxidase, N-terminal domain"/>
    <property type="match status" value="1"/>
</dbReference>
<keyword evidence="4 6" id="KW-0274">FAD</keyword>
<dbReference type="FunFam" id="1.20.140.10:FF:000004">
    <property type="entry name" value="Acyl-CoA dehydrogenase FadE25"/>
    <property type="match status" value="1"/>
</dbReference>